<comment type="caution">
    <text evidence="5">The sequence shown here is derived from an EMBL/GenBank/DDBJ whole genome shotgun (WGS) entry which is preliminary data.</text>
</comment>
<name>A0A1Y2BV86_9FUNG</name>
<dbReference type="GO" id="GO:0003723">
    <property type="term" value="F:RNA binding"/>
    <property type="evidence" value="ECO:0007669"/>
    <property type="project" value="UniProtKB-UniRule"/>
</dbReference>
<dbReference type="InterPro" id="IPR052462">
    <property type="entry name" value="SLIRP/GR-RBP-like"/>
</dbReference>
<dbReference type="EMBL" id="MCGO01000043">
    <property type="protein sequence ID" value="ORY38537.1"/>
    <property type="molecule type" value="Genomic_DNA"/>
</dbReference>
<feature type="compositionally biased region" description="Basic residues" evidence="3">
    <location>
        <begin position="98"/>
        <end position="107"/>
    </location>
</feature>
<feature type="compositionally biased region" description="Basic residues" evidence="3">
    <location>
        <begin position="203"/>
        <end position="212"/>
    </location>
</feature>
<dbReference type="InterPro" id="IPR035979">
    <property type="entry name" value="RBD_domain_sf"/>
</dbReference>
<dbReference type="SUPFAM" id="SSF54928">
    <property type="entry name" value="RNA-binding domain, RBD"/>
    <property type="match status" value="2"/>
</dbReference>
<dbReference type="PROSITE" id="PS50102">
    <property type="entry name" value="RRM"/>
    <property type="match status" value="2"/>
</dbReference>
<proteinExistence type="predicted"/>
<evidence type="ECO:0000256" key="3">
    <source>
        <dbReference type="SAM" id="MobiDB-lite"/>
    </source>
</evidence>
<feature type="domain" description="RRM" evidence="4">
    <location>
        <begin position="222"/>
        <end position="300"/>
    </location>
</feature>
<feature type="compositionally biased region" description="Low complexity" evidence="3">
    <location>
        <begin position="174"/>
        <end position="187"/>
    </location>
</feature>
<evidence type="ECO:0000313" key="6">
    <source>
        <dbReference type="Proteomes" id="UP000193642"/>
    </source>
</evidence>
<dbReference type="Proteomes" id="UP000193642">
    <property type="component" value="Unassembled WGS sequence"/>
</dbReference>
<dbReference type="OrthoDB" id="439808at2759"/>
<protein>
    <recommendedName>
        <fullName evidence="4">RRM domain-containing protein</fullName>
    </recommendedName>
</protein>
<evidence type="ECO:0000259" key="4">
    <source>
        <dbReference type="PROSITE" id="PS50102"/>
    </source>
</evidence>
<dbReference type="SMART" id="SM00360">
    <property type="entry name" value="RRM"/>
    <property type="match status" value="2"/>
</dbReference>
<evidence type="ECO:0000256" key="1">
    <source>
        <dbReference type="ARBA" id="ARBA00022884"/>
    </source>
</evidence>
<organism evidence="5 6">
    <name type="scientific">Rhizoclosmatium globosum</name>
    <dbReference type="NCBI Taxonomy" id="329046"/>
    <lineage>
        <taxon>Eukaryota</taxon>
        <taxon>Fungi</taxon>
        <taxon>Fungi incertae sedis</taxon>
        <taxon>Chytridiomycota</taxon>
        <taxon>Chytridiomycota incertae sedis</taxon>
        <taxon>Chytridiomycetes</taxon>
        <taxon>Chytridiales</taxon>
        <taxon>Chytriomycetaceae</taxon>
        <taxon>Rhizoclosmatium</taxon>
    </lineage>
</organism>
<feature type="compositionally biased region" description="Basic residues" evidence="3">
    <location>
        <begin position="150"/>
        <end position="161"/>
    </location>
</feature>
<feature type="non-terminal residue" evidence="5">
    <location>
        <position position="1"/>
    </location>
</feature>
<gene>
    <name evidence="5" type="ORF">BCR33DRAFT_682303</name>
</gene>
<dbReference type="PANTHER" id="PTHR48027">
    <property type="entry name" value="HETEROGENEOUS NUCLEAR RIBONUCLEOPROTEIN 87F-RELATED"/>
    <property type="match status" value="1"/>
</dbReference>
<feature type="region of interest" description="Disordered" evidence="3">
    <location>
        <begin position="73"/>
        <end position="219"/>
    </location>
</feature>
<evidence type="ECO:0000313" key="5">
    <source>
        <dbReference type="EMBL" id="ORY38537.1"/>
    </source>
</evidence>
<feature type="domain" description="RRM" evidence="4">
    <location>
        <begin position="9"/>
        <end position="85"/>
    </location>
</feature>
<dbReference type="Pfam" id="PF00076">
    <property type="entry name" value="RRM_1"/>
    <property type="match status" value="2"/>
</dbReference>
<reference evidence="5 6" key="1">
    <citation type="submission" date="2016-07" db="EMBL/GenBank/DDBJ databases">
        <title>Pervasive Adenine N6-methylation of Active Genes in Fungi.</title>
        <authorList>
            <consortium name="DOE Joint Genome Institute"/>
            <person name="Mondo S.J."/>
            <person name="Dannebaum R.O."/>
            <person name="Kuo R.C."/>
            <person name="Labutti K."/>
            <person name="Haridas S."/>
            <person name="Kuo A."/>
            <person name="Salamov A."/>
            <person name="Ahrendt S.R."/>
            <person name="Lipzen A."/>
            <person name="Sullivan W."/>
            <person name="Andreopoulos W.B."/>
            <person name="Clum A."/>
            <person name="Lindquist E."/>
            <person name="Daum C."/>
            <person name="Ramamoorthy G.K."/>
            <person name="Gryganskyi A."/>
            <person name="Culley D."/>
            <person name="Magnuson J.K."/>
            <person name="James T.Y."/>
            <person name="O'Malley M.A."/>
            <person name="Stajich J.E."/>
            <person name="Spatafora J.W."/>
            <person name="Visel A."/>
            <person name="Grigoriev I.V."/>
        </authorList>
    </citation>
    <scope>NUCLEOTIDE SEQUENCE [LARGE SCALE GENOMIC DNA]</scope>
    <source>
        <strain evidence="5 6">JEL800</strain>
    </source>
</reference>
<dbReference type="Gene3D" id="3.30.70.330">
    <property type="match status" value="2"/>
</dbReference>
<keyword evidence="1 2" id="KW-0694">RNA-binding</keyword>
<evidence type="ECO:0000256" key="2">
    <source>
        <dbReference type="PROSITE-ProRule" id="PRU00176"/>
    </source>
</evidence>
<feature type="compositionally biased region" description="Polar residues" evidence="3">
    <location>
        <begin position="188"/>
        <end position="201"/>
    </location>
</feature>
<feature type="compositionally biased region" description="Basic and acidic residues" evidence="3">
    <location>
        <begin position="108"/>
        <end position="120"/>
    </location>
</feature>
<keyword evidence="6" id="KW-1185">Reference proteome</keyword>
<dbReference type="InterPro" id="IPR012677">
    <property type="entry name" value="Nucleotide-bd_a/b_plait_sf"/>
</dbReference>
<sequence length="325" mass="34492">SNQEFEAQPKVFVGNLAFQTTDSDLAAHFASAGEVGKARVIRKFGRSQGYGFVSFTTEEAVAKAVETLAKSELNGRVINVDAARPREVKEPQPPPTAPKKKTRKPRGKKEDAGEGAEARIDSAPVTAEEGVAAPASVTANASDNTDAKPLKKRNSRSKKSKKPADATTPSAPQTTAVAAEGTAAPATPSDQPQSTTATQPKPRTPRAPRTQKPRLSGPLSKTSLFVANLPFKVDSAALTKIFSEYSVASAKVVTLRNGRSKGFGFIELTSEEEQQRVLKDLEESHLNVDGRNLAVRVALELESKDAQASEGESQGEVGQVFTVVA</sequence>
<dbReference type="STRING" id="329046.A0A1Y2BV86"/>
<dbReference type="AlphaFoldDB" id="A0A1Y2BV86"/>
<accession>A0A1Y2BV86</accession>
<dbReference type="InterPro" id="IPR000504">
    <property type="entry name" value="RRM_dom"/>
</dbReference>